<dbReference type="GO" id="GO:0016020">
    <property type="term" value="C:membrane"/>
    <property type="evidence" value="ECO:0007669"/>
    <property type="project" value="InterPro"/>
</dbReference>
<dbReference type="OrthoDB" id="10456022at2759"/>
<keyword evidence="3" id="KW-0812">Transmembrane</keyword>
<dbReference type="EMBL" id="AFYV02002506">
    <property type="protein sequence ID" value="KFG58497.1"/>
    <property type="molecule type" value="Genomic_DNA"/>
</dbReference>
<gene>
    <name evidence="6" type="ORF">TGRUB_432900</name>
</gene>
<feature type="coiled-coil region" evidence="1">
    <location>
        <begin position="200"/>
        <end position="258"/>
    </location>
</feature>
<keyword evidence="3" id="KW-1133">Transmembrane helix</keyword>
<proteinExistence type="predicted"/>
<feature type="region of interest" description="Disordered" evidence="2">
    <location>
        <begin position="28"/>
        <end position="50"/>
    </location>
</feature>
<dbReference type="Pfam" id="PF04092">
    <property type="entry name" value="SAG"/>
    <property type="match status" value="3"/>
</dbReference>
<keyword evidence="1" id="KW-0175">Coiled coil</keyword>
<organism evidence="6 7">
    <name type="scientific">Toxoplasma gondii RUB</name>
    <dbReference type="NCBI Taxonomy" id="935652"/>
    <lineage>
        <taxon>Eukaryota</taxon>
        <taxon>Sar</taxon>
        <taxon>Alveolata</taxon>
        <taxon>Apicomplexa</taxon>
        <taxon>Conoidasida</taxon>
        <taxon>Coccidia</taxon>
        <taxon>Eucoccidiorida</taxon>
        <taxon>Eimeriorina</taxon>
        <taxon>Sarcocystidae</taxon>
        <taxon>Toxoplasma</taxon>
    </lineage>
</organism>
<evidence type="ECO:0000313" key="6">
    <source>
        <dbReference type="EMBL" id="KFG58497.1"/>
    </source>
</evidence>
<feature type="domain" description="SRS" evidence="5">
    <location>
        <begin position="66"/>
        <end position="150"/>
    </location>
</feature>
<name>A0A086LPC9_TOXGO</name>
<dbReference type="InterPro" id="IPR007226">
    <property type="entry name" value="SRS_dom"/>
</dbReference>
<feature type="domain" description="SRS" evidence="5">
    <location>
        <begin position="440"/>
        <end position="538"/>
    </location>
</feature>
<keyword evidence="4" id="KW-0732">Signal</keyword>
<dbReference type="VEuPathDB" id="ToxoDB:TGRUB_432900"/>
<evidence type="ECO:0000256" key="1">
    <source>
        <dbReference type="SAM" id="Coils"/>
    </source>
</evidence>
<accession>A0A086LPC9</accession>
<feature type="transmembrane region" description="Helical" evidence="3">
    <location>
        <begin position="551"/>
        <end position="570"/>
    </location>
</feature>
<sequence>MKGQRTLKSISVFFVFCLGLASAIASTAASGNDGGRDRIGDTAGALRGTPTGTVEVPAEQVCSSWAGVNINLTQEETEALFQCGENTTLAPLQINEEKIYVDENWKKPTALQTAVPGAKWEKVSEDNRIYRLTLPLHREKKETLYYRCKSAGLIVVEIVLVWIIIQLDALDKEQKDKIKEVLNQIKAFVTKVKEALVAVIAKIREAIQRIMNQIENAIEQILKVEEVRDFLEKVYEAIIKYQDQIREALQKLVEAIREKLAPIKQAIADVVEKIKLRVTQIVEQITNKTGKTCKVKIVAEPEPLARDPGSEKTCSDATHPVYIKLGTAEREAVFKCGGSLTTLAPTQNTDKPKFCKSTDCNETTDLSEAFPGAYWDERNKEANIYRLVIPTEKRKDTRMYYKCKGASDSADPCTVLISVKSTETDDHDEEEDVQECTVGTDKKVTLSPTDTVKFKCNLGTVVHPPFSTATPKVFDDSDGSCSAQASLTSLVDASLTEDSSHDKYTKYTMNLKARPAETKNLCLQCSSGKQNCKVRIHVPSTDSTSSGAGSLSGFLSSVVGLVVCAGFFLVH</sequence>
<evidence type="ECO:0000256" key="2">
    <source>
        <dbReference type="SAM" id="MobiDB-lite"/>
    </source>
</evidence>
<dbReference type="Gene3D" id="1.20.120.20">
    <property type="entry name" value="Apolipoprotein"/>
    <property type="match status" value="1"/>
</dbReference>
<protein>
    <submittedName>
        <fullName evidence="6">SAG-related sequence protein SRS59B</fullName>
    </submittedName>
</protein>
<feature type="chain" id="PRO_5001810390" evidence="4">
    <location>
        <begin position="24"/>
        <end position="571"/>
    </location>
</feature>
<dbReference type="InterPro" id="IPR036755">
    <property type="entry name" value="SRS_dom_sf"/>
</dbReference>
<dbReference type="Gene3D" id="2.60.40.1320">
    <property type="entry name" value="SRS domain"/>
    <property type="match status" value="3"/>
</dbReference>
<evidence type="ECO:0000256" key="4">
    <source>
        <dbReference type="SAM" id="SignalP"/>
    </source>
</evidence>
<evidence type="ECO:0000313" key="7">
    <source>
        <dbReference type="Proteomes" id="UP000028834"/>
    </source>
</evidence>
<feature type="signal peptide" evidence="4">
    <location>
        <begin position="1"/>
        <end position="23"/>
    </location>
</feature>
<dbReference type="AlphaFoldDB" id="A0A086LPC9"/>
<reference evidence="6 7" key="1">
    <citation type="submission" date="2014-05" db="EMBL/GenBank/DDBJ databases">
        <authorList>
            <person name="Sibley D."/>
            <person name="Venepally P."/>
            <person name="Karamycheva S."/>
            <person name="Hadjithomas M."/>
            <person name="Khan A."/>
            <person name="Brunk B."/>
            <person name="Roos D."/>
            <person name="Caler E."/>
            <person name="Lorenzi H."/>
        </authorList>
    </citation>
    <scope>NUCLEOTIDE SEQUENCE [LARGE SCALE GENOMIC DNA]</scope>
    <source>
        <strain evidence="6 7">RUB</strain>
    </source>
</reference>
<evidence type="ECO:0000259" key="5">
    <source>
        <dbReference type="Pfam" id="PF04092"/>
    </source>
</evidence>
<comment type="caution">
    <text evidence="6">The sequence shown here is derived from an EMBL/GenBank/DDBJ whole genome shotgun (WGS) entry which is preliminary data.</text>
</comment>
<dbReference type="Proteomes" id="UP000028834">
    <property type="component" value="Unassembled WGS sequence"/>
</dbReference>
<feature type="domain" description="SRS" evidence="5">
    <location>
        <begin position="313"/>
        <end position="419"/>
    </location>
</feature>
<keyword evidence="3" id="KW-0472">Membrane</keyword>
<evidence type="ECO:0000256" key="3">
    <source>
        <dbReference type="SAM" id="Phobius"/>
    </source>
</evidence>
<dbReference type="SUPFAM" id="SSF58113">
    <property type="entry name" value="Apolipoprotein A-I"/>
    <property type="match status" value="1"/>
</dbReference>
<dbReference type="SUPFAM" id="SSF74877">
    <property type="entry name" value="Major surface antigen p30, SAG1"/>
    <property type="match status" value="2"/>
</dbReference>